<sequence>MAQALLAPASLLNSSVGCTKVRKFGVLRRPLSLASSFTQGSCHAYNINAHKRKVGPRTMSLTIRCEQSANESQGAIVWLGRLAMVSFATAITIEISTGKGLLENIGLATPQYTLAFFVTALVIGLVALFIFQSSSRN</sequence>
<reference evidence="2" key="1">
    <citation type="submission" date="2020-01" db="EMBL/GenBank/DDBJ databases">
        <title>Genome sequence of Kobresia littledalei, the first chromosome-level genome in the family Cyperaceae.</title>
        <authorList>
            <person name="Qu G."/>
        </authorList>
    </citation>
    <scope>NUCLEOTIDE SEQUENCE</scope>
    <source>
        <strain evidence="2">C.B.Clarke</strain>
        <tissue evidence="2">Leaf</tissue>
    </source>
</reference>
<proteinExistence type="predicted"/>
<dbReference type="EMBL" id="SWLB01000006">
    <property type="protein sequence ID" value="KAF3338090.1"/>
    <property type="molecule type" value="Genomic_DNA"/>
</dbReference>
<dbReference type="SUPFAM" id="SSF103511">
    <property type="entry name" value="Chlorophyll a-b binding protein"/>
    <property type="match status" value="1"/>
</dbReference>
<feature type="transmembrane region" description="Helical" evidence="1">
    <location>
        <begin position="112"/>
        <end position="131"/>
    </location>
</feature>
<keyword evidence="1" id="KW-1133">Transmembrane helix</keyword>
<name>A0A833QY64_9POAL</name>
<evidence type="ECO:0000313" key="2">
    <source>
        <dbReference type="EMBL" id="KAF3338090.1"/>
    </source>
</evidence>
<dbReference type="OrthoDB" id="543868at2759"/>
<evidence type="ECO:0000256" key="1">
    <source>
        <dbReference type="SAM" id="Phobius"/>
    </source>
</evidence>
<accession>A0A833QY64</accession>
<comment type="caution">
    <text evidence="2">The sequence shown here is derived from an EMBL/GenBank/DDBJ whole genome shotgun (WGS) entry which is preliminary data.</text>
</comment>
<keyword evidence="3" id="KW-1185">Reference proteome</keyword>
<gene>
    <name evidence="2" type="ORF">FCM35_KLT18677</name>
</gene>
<keyword evidence="1" id="KW-0812">Transmembrane</keyword>
<dbReference type="AlphaFoldDB" id="A0A833QY64"/>
<protein>
    <submittedName>
        <fullName evidence="2">Stress enhanced protein 1</fullName>
    </submittedName>
</protein>
<organism evidence="2 3">
    <name type="scientific">Carex littledalei</name>
    <dbReference type="NCBI Taxonomy" id="544730"/>
    <lineage>
        <taxon>Eukaryota</taxon>
        <taxon>Viridiplantae</taxon>
        <taxon>Streptophyta</taxon>
        <taxon>Embryophyta</taxon>
        <taxon>Tracheophyta</taxon>
        <taxon>Spermatophyta</taxon>
        <taxon>Magnoliopsida</taxon>
        <taxon>Liliopsida</taxon>
        <taxon>Poales</taxon>
        <taxon>Cyperaceae</taxon>
        <taxon>Cyperoideae</taxon>
        <taxon>Cariceae</taxon>
        <taxon>Carex</taxon>
        <taxon>Carex subgen. Euthyceras</taxon>
    </lineage>
</organism>
<dbReference type="Proteomes" id="UP000623129">
    <property type="component" value="Unassembled WGS sequence"/>
</dbReference>
<evidence type="ECO:0000313" key="3">
    <source>
        <dbReference type="Proteomes" id="UP000623129"/>
    </source>
</evidence>
<keyword evidence="1" id="KW-0472">Membrane</keyword>